<gene>
    <name evidence="1" type="ORF">SAMN06265364_11763</name>
</gene>
<protein>
    <submittedName>
        <fullName evidence="1">Uncharacterized protein</fullName>
    </submittedName>
</protein>
<dbReference type="RefSeq" id="WP_089366423.1">
    <property type="nucleotide sequence ID" value="NZ_CP023863.1"/>
</dbReference>
<proteinExistence type="predicted"/>
<dbReference type="KEGG" id="pje:CRM71_03960"/>
<organism evidence="1 2">
    <name type="scientific">Prevotella jejuni</name>
    <dbReference type="NCBI Taxonomy" id="1177574"/>
    <lineage>
        <taxon>Bacteria</taxon>
        <taxon>Pseudomonadati</taxon>
        <taxon>Bacteroidota</taxon>
        <taxon>Bacteroidia</taxon>
        <taxon>Bacteroidales</taxon>
        <taxon>Prevotellaceae</taxon>
        <taxon>Prevotella</taxon>
    </lineage>
</organism>
<dbReference type="EMBL" id="FZNZ01000017">
    <property type="protein sequence ID" value="SNR89324.1"/>
    <property type="molecule type" value="Genomic_DNA"/>
</dbReference>
<dbReference type="InterPro" id="IPR025324">
    <property type="entry name" value="DUF4230"/>
</dbReference>
<dbReference type="OrthoDB" id="1079857at2"/>
<sequence>MEKNTPNNNLANQKDKEEKKDIRGILSHVMSTGKGCLLSCITIVVLGVGLFWWLNSSNKVSVDADQKIEITPTQIQQIQNIGQWEFLAINDEELVDTISRGFFTDSELVRIYYGVARLGIDLHQAEPQWLRVEGDSIIATLPPIVLLDRNFIDEARTRSFFEKGKWTDDDREQLYKRAYRKMLKRCMTTNNIKIAEDNARQQFTQFLRSMGYKKIRVDMSTKRK</sequence>
<reference evidence="1 2" key="1">
    <citation type="submission" date="2017-06" db="EMBL/GenBank/DDBJ databases">
        <authorList>
            <person name="Varghese N."/>
            <person name="Submissions S."/>
        </authorList>
    </citation>
    <scope>NUCLEOTIDE SEQUENCE [LARGE SCALE GENOMIC DNA]</scope>
    <source>
        <strain evidence="1 2">DSM 26989</strain>
    </source>
</reference>
<accession>A0A2K9HFX9</accession>
<dbReference type="Proteomes" id="UP000198427">
    <property type="component" value="Unassembled WGS sequence"/>
</dbReference>
<dbReference type="GeneID" id="94028584"/>
<comment type="caution">
    <text evidence="1">The sequence shown here is derived from an EMBL/GenBank/DDBJ whole genome shotgun (WGS) entry which is preliminary data.</text>
</comment>
<dbReference type="Pfam" id="PF14014">
    <property type="entry name" value="DUF4230"/>
    <property type="match status" value="1"/>
</dbReference>
<keyword evidence="2" id="KW-1185">Reference proteome</keyword>
<dbReference type="AlphaFoldDB" id="A0A2K9HFX9"/>
<evidence type="ECO:0000313" key="1">
    <source>
        <dbReference type="EMBL" id="SNR89324.1"/>
    </source>
</evidence>
<name>A0A2K9HFX9_9BACT</name>
<evidence type="ECO:0000313" key="2">
    <source>
        <dbReference type="Proteomes" id="UP000198427"/>
    </source>
</evidence>